<evidence type="ECO:0000313" key="1">
    <source>
        <dbReference type="EMBL" id="RMX60326.1"/>
    </source>
</evidence>
<sequence length="89" mass="9586">MEKKVFKNANAADIPTSDARYLPSNEEKQRSSVVLGITLKEAESVFVSKGDVDHCKCSCSLSVECNKSSSCKVIGQFCHDGIASETQVA</sequence>
<reference evidence="1 2" key="1">
    <citation type="journal article" date="2018" name="Sci. Rep.">
        <title>Comparative analysis of the Pocillopora damicornis genome highlights role of immune system in coral evolution.</title>
        <authorList>
            <person name="Cunning R."/>
            <person name="Bay R.A."/>
            <person name="Gillette P."/>
            <person name="Baker A.C."/>
            <person name="Traylor-Knowles N."/>
        </authorList>
    </citation>
    <scope>NUCLEOTIDE SEQUENCE [LARGE SCALE GENOMIC DNA]</scope>
    <source>
        <strain evidence="1">RSMAS</strain>
        <tissue evidence="1">Whole animal</tissue>
    </source>
</reference>
<comment type="caution">
    <text evidence="1">The sequence shown here is derived from an EMBL/GenBank/DDBJ whole genome shotgun (WGS) entry which is preliminary data.</text>
</comment>
<dbReference type="AlphaFoldDB" id="A0A3M6V307"/>
<dbReference type="EMBL" id="RCHS01000191">
    <property type="protein sequence ID" value="RMX60326.1"/>
    <property type="molecule type" value="Genomic_DNA"/>
</dbReference>
<name>A0A3M6V307_POCDA</name>
<accession>A0A3M6V307</accession>
<proteinExistence type="predicted"/>
<organism evidence="1 2">
    <name type="scientific">Pocillopora damicornis</name>
    <name type="common">Cauliflower coral</name>
    <name type="synonym">Millepora damicornis</name>
    <dbReference type="NCBI Taxonomy" id="46731"/>
    <lineage>
        <taxon>Eukaryota</taxon>
        <taxon>Metazoa</taxon>
        <taxon>Cnidaria</taxon>
        <taxon>Anthozoa</taxon>
        <taxon>Hexacorallia</taxon>
        <taxon>Scleractinia</taxon>
        <taxon>Astrocoeniina</taxon>
        <taxon>Pocilloporidae</taxon>
        <taxon>Pocillopora</taxon>
    </lineage>
</organism>
<gene>
    <name evidence="1" type="ORF">pdam_00025013</name>
</gene>
<protein>
    <submittedName>
        <fullName evidence="1">Uncharacterized protein</fullName>
    </submittedName>
</protein>
<dbReference type="Proteomes" id="UP000275408">
    <property type="component" value="Unassembled WGS sequence"/>
</dbReference>
<keyword evidence="2" id="KW-1185">Reference proteome</keyword>
<evidence type="ECO:0000313" key="2">
    <source>
        <dbReference type="Proteomes" id="UP000275408"/>
    </source>
</evidence>